<dbReference type="AlphaFoldDB" id="A0A652YJP5"/>
<protein>
    <submittedName>
        <fullName evidence="1">Uncharacterized protein</fullName>
    </submittedName>
</protein>
<reference evidence="1" key="1">
    <citation type="submission" date="2019-07" db="EMBL/GenBank/DDBJ databases">
        <title>Genomic Encyclopedia of Type Strains, Phase IV (KMG-IV): sequencing the most valuable type-strain genomes for metagenomic binning, comparative biology and taxonomic classification.</title>
        <authorList>
            <person name="Goeker M."/>
        </authorList>
    </citation>
    <scope>NUCLEOTIDE SEQUENCE</scope>
    <source>
        <strain evidence="1">DSM 44596</strain>
    </source>
</reference>
<name>A0A652YJP5_NOCGL</name>
<gene>
    <name evidence="1" type="ORF">FNL38_1074</name>
</gene>
<accession>A0A652YJP5</accession>
<proteinExistence type="predicted"/>
<evidence type="ECO:0000313" key="1">
    <source>
        <dbReference type="EMBL" id="TYQ01589.1"/>
    </source>
</evidence>
<dbReference type="EMBL" id="VNIQ01000007">
    <property type="protein sequence ID" value="TYQ01589.1"/>
    <property type="molecule type" value="Genomic_DNA"/>
</dbReference>
<comment type="caution">
    <text evidence="1">The sequence shown here is derived from an EMBL/GenBank/DDBJ whole genome shotgun (WGS) entry which is preliminary data.</text>
</comment>
<sequence>MIVIEAPNSQSALIVSHVVDHSRSEELVATDQAVLVDLLADGDADELEFTIVGCSVFAATAIEHYSAG</sequence>
<organism evidence="1">
    <name type="scientific">Nocardia globerula</name>
    <dbReference type="NCBI Taxonomy" id="1818"/>
    <lineage>
        <taxon>Bacteria</taxon>
        <taxon>Bacillati</taxon>
        <taxon>Actinomycetota</taxon>
        <taxon>Actinomycetes</taxon>
        <taxon>Mycobacteriales</taxon>
        <taxon>Nocardiaceae</taxon>
        <taxon>Nocardia</taxon>
    </lineage>
</organism>